<proteinExistence type="predicted"/>
<dbReference type="EMBL" id="JAHUZN010000009">
    <property type="protein sequence ID" value="KAG8483214.1"/>
    <property type="molecule type" value="Genomic_DNA"/>
</dbReference>
<gene>
    <name evidence="2" type="ORF">CXB51_022117</name>
</gene>
<dbReference type="OrthoDB" id="1000264at2759"/>
<organism evidence="2 3">
    <name type="scientific">Gossypium anomalum</name>
    <dbReference type="NCBI Taxonomy" id="47600"/>
    <lineage>
        <taxon>Eukaryota</taxon>
        <taxon>Viridiplantae</taxon>
        <taxon>Streptophyta</taxon>
        <taxon>Embryophyta</taxon>
        <taxon>Tracheophyta</taxon>
        <taxon>Spermatophyta</taxon>
        <taxon>Magnoliopsida</taxon>
        <taxon>eudicotyledons</taxon>
        <taxon>Gunneridae</taxon>
        <taxon>Pentapetalae</taxon>
        <taxon>rosids</taxon>
        <taxon>malvids</taxon>
        <taxon>Malvales</taxon>
        <taxon>Malvaceae</taxon>
        <taxon>Malvoideae</taxon>
        <taxon>Gossypium</taxon>
    </lineage>
</organism>
<keyword evidence="1" id="KW-0175">Coiled coil</keyword>
<accession>A0A8J5Z7J4</accession>
<dbReference type="AlphaFoldDB" id="A0A8J5Z7J4"/>
<sequence length="69" mass="7676">MEDFKDYVALSLKSTIGKVNELFNSPRDNLIERNDALEAMVMALKEETMATAKALIAEIEKLEGDLALC</sequence>
<evidence type="ECO:0000313" key="3">
    <source>
        <dbReference type="Proteomes" id="UP000701853"/>
    </source>
</evidence>
<keyword evidence="3" id="KW-1185">Reference proteome</keyword>
<comment type="caution">
    <text evidence="2">The sequence shown here is derived from an EMBL/GenBank/DDBJ whole genome shotgun (WGS) entry which is preliminary data.</text>
</comment>
<protein>
    <submittedName>
        <fullName evidence="2">Uncharacterized protein</fullName>
    </submittedName>
</protein>
<reference evidence="2 3" key="1">
    <citation type="journal article" date="2021" name="bioRxiv">
        <title>The Gossypium anomalum genome as a resource for cotton improvement and evolutionary analysis of hybrid incompatibility.</title>
        <authorList>
            <person name="Grover C.E."/>
            <person name="Yuan D."/>
            <person name="Arick M.A."/>
            <person name="Miller E.R."/>
            <person name="Hu G."/>
            <person name="Peterson D.G."/>
            <person name="Wendel J.F."/>
            <person name="Udall J.A."/>
        </authorList>
    </citation>
    <scope>NUCLEOTIDE SEQUENCE [LARGE SCALE GENOMIC DNA]</scope>
    <source>
        <strain evidence="2">JFW-Udall</strain>
        <tissue evidence="2">Leaf</tissue>
    </source>
</reference>
<feature type="coiled-coil region" evidence="1">
    <location>
        <begin position="27"/>
        <end position="65"/>
    </location>
</feature>
<dbReference type="Proteomes" id="UP000701853">
    <property type="component" value="Chromosome 9"/>
</dbReference>
<evidence type="ECO:0000256" key="1">
    <source>
        <dbReference type="SAM" id="Coils"/>
    </source>
</evidence>
<evidence type="ECO:0000313" key="2">
    <source>
        <dbReference type="EMBL" id="KAG8483214.1"/>
    </source>
</evidence>
<name>A0A8J5Z7J4_9ROSI</name>